<evidence type="ECO:0000256" key="4">
    <source>
        <dbReference type="ARBA" id="ARBA00022840"/>
    </source>
</evidence>
<accession>A0A547PXN3</accession>
<evidence type="ECO:0000256" key="2">
    <source>
        <dbReference type="ARBA" id="ARBA00022695"/>
    </source>
</evidence>
<dbReference type="SUPFAM" id="SSF81301">
    <property type="entry name" value="Nucleotidyltransferase"/>
    <property type="match status" value="2"/>
</dbReference>
<dbReference type="InterPro" id="IPR013546">
    <property type="entry name" value="PII_UdlTrfase/GS_AdlTrfase"/>
</dbReference>
<evidence type="ECO:0000256" key="7">
    <source>
        <dbReference type="SAM" id="Coils"/>
    </source>
</evidence>
<keyword evidence="7" id="KW-0175">Coiled coil</keyword>
<sequence>MSLSDRITACPRPHEPERAAETQALLADLPARLRDLCTGVSGCSPYLRDLMAREADWLAEIADQPPEVALEAELGRLDAEDDQLAGSLRQAKCRVALLSALCDCGGVWPLEDVTGALTRLADKATHVALVREVGAEIRRGRLPGREGDPVAGGMFALAMGKMGAFELNYSSDIDLICLFDEGYFEASDVMEARSSFVKATRRAMALLSETREGGYVFRTDLRLRPNPSVTPVCLGMEAAERYYESLGRSWERAAHIKARVCAGDAEAGARYLETLRPFVWRRHLDFAAIEDAHDIRQKIREHKGLTGKADLPGHDMKLGRGGIREIEFFTQTRQIIAGGRDESLRVRGTVEGLARLADAGWVEADVARQLTDDYRAHRTIEHRLQMIADRQTHALPDDPAGFARLADFCDRDEADLMAEIAERLDRVSALTEPFFKPKAPRPEGPELSQSQQEIVDGWRAVPALRSTRAREIFKRILPELLAALLASPEPDKAMLHFDGFIRGLPAGVQLFSLFEANPGLLSLIADISATSEDLATYLSRNAAVLDAVIGGAFFDDWPGCAALEAELSDVLAKAGDYERQLDAARKWQRDWHFRVGVHLLRGLTDGRQAGAQYADLAEAVVRAVWPAVIAEFSTRHGPPPGEGAMVLGMGALGAGSLTTHSDLDVIVIYDADGLEESVGKRPLPARTYYARLTKALVTALSAPTGAGRLYEVDMRLRPSGKQGPVATALTGFASYQREEAWTWEHQALTRARPIAGPEPLCDRVLGICREVIASDQDHAKLRQDTREMLDRLAGAKPGSGWNVKDGPGGLAAIELVAAMLGLMAGAEAQAPVPQIEAAAEAGLIGKQQAAGLAASHRDLRAIQVAMRLLSEGALDPERIGAAGAAVLLREGQSETLEALQARLTEIRADAAQVILEMLQDEG</sequence>
<name>A0A547PXN3_9RHOB</name>
<dbReference type="Gene3D" id="1.20.120.330">
    <property type="entry name" value="Nucleotidyltransferases domain 2"/>
    <property type="match status" value="2"/>
</dbReference>
<dbReference type="RefSeq" id="WP_142834987.1">
    <property type="nucleotide sequence ID" value="NZ_VFSV01000019.1"/>
</dbReference>
<keyword evidence="2 10" id="KW-0548">Nucleotidyltransferase</keyword>
<keyword evidence="4" id="KW-0067">ATP-binding</keyword>
<keyword evidence="11" id="KW-1185">Reference proteome</keyword>
<evidence type="ECO:0000256" key="3">
    <source>
        <dbReference type="ARBA" id="ARBA00022741"/>
    </source>
</evidence>
<proteinExistence type="predicted"/>
<keyword evidence="6" id="KW-0511">Multifunctional enzyme</keyword>
<evidence type="ECO:0000256" key="6">
    <source>
        <dbReference type="ARBA" id="ARBA00023268"/>
    </source>
</evidence>
<evidence type="ECO:0000259" key="9">
    <source>
        <dbReference type="Pfam" id="PF08335"/>
    </source>
</evidence>
<dbReference type="Gene3D" id="3.30.460.10">
    <property type="entry name" value="Beta Polymerase, domain 2"/>
    <property type="match status" value="2"/>
</dbReference>
<keyword evidence="5" id="KW-0460">Magnesium</keyword>
<dbReference type="SUPFAM" id="SSF81593">
    <property type="entry name" value="Nucleotidyltransferase substrate binding subunit/domain"/>
    <property type="match status" value="2"/>
</dbReference>
<dbReference type="EMBL" id="VFSV01000019">
    <property type="protein sequence ID" value="TRD18892.1"/>
    <property type="molecule type" value="Genomic_DNA"/>
</dbReference>
<dbReference type="InterPro" id="IPR005190">
    <property type="entry name" value="GlnE_rpt_dom"/>
</dbReference>
<feature type="domain" description="PII-uridylyltransferase/Glutamine-synthetase adenylyltransferase" evidence="9">
    <location>
        <begin position="294"/>
        <end position="435"/>
    </location>
</feature>
<comment type="caution">
    <text evidence="10">The sequence shown here is derived from an EMBL/GenBank/DDBJ whole genome shotgun (WGS) entry which is preliminary data.</text>
</comment>
<feature type="domain" description="Glutamate-ammonia ligase adenylyltransferase repeated" evidence="8">
    <location>
        <begin position="524"/>
        <end position="759"/>
    </location>
</feature>
<evidence type="ECO:0000313" key="11">
    <source>
        <dbReference type="Proteomes" id="UP000318590"/>
    </source>
</evidence>
<dbReference type="PANTHER" id="PTHR30621">
    <property type="entry name" value="GLUTAMINE SYNTHETASE ADENYLYLTRANSFERASE"/>
    <property type="match status" value="1"/>
</dbReference>
<feature type="coiled-coil region" evidence="7">
    <location>
        <begin position="889"/>
        <end position="916"/>
    </location>
</feature>
<dbReference type="OrthoDB" id="9759366at2"/>
<evidence type="ECO:0000313" key="10">
    <source>
        <dbReference type="EMBL" id="TRD18892.1"/>
    </source>
</evidence>
<dbReference type="Pfam" id="PF08335">
    <property type="entry name" value="GlnD_UR_UTase"/>
    <property type="match status" value="2"/>
</dbReference>
<dbReference type="AlphaFoldDB" id="A0A547PXN3"/>
<feature type="domain" description="Glutamate-ammonia ligase adenylyltransferase repeated" evidence="8">
    <location>
        <begin position="40"/>
        <end position="273"/>
    </location>
</feature>
<feature type="domain" description="PII-uridylyltransferase/Glutamine-synthetase adenylyltransferase" evidence="9">
    <location>
        <begin position="799"/>
        <end position="871"/>
    </location>
</feature>
<dbReference type="InterPro" id="IPR023057">
    <property type="entry name" value="GlnE"/>
</dbReference>
<dbReference type="GO" id="GO:0005524">
    <property type="term" value="F:ATP binding"/>
    <property type="evidence" value="ECO:0007669"/>
    <property type="project" value="UniProtKB-KW"/>
</dbReference>
<evidence type="ECO:0000256" key="5">
    <source>
        <dbReference type="ARBA" id="ARBA00022842"/>
    </source>
</evidence>
<reference evidence="10 11" key="1">
    <citation type="submission" date="2019-06" db="EMBL/GenBank/DDBJ databases">
        <title>Paenimaribius caenipelagi gen. nov., sp. nov., isolated from a tidal flat.</title>
        <authorList>
            <person name="Yoon J.-H."/>
        </authorList>
    </citation>
    <scope>NUCLEOTIDE SEQUENCE [LARGE SCALE GENOMIC DNA]</scope>
    <source>
        <strain evidence="10 11">JBTF-M29</strain>
    </source>
</reference>
<dbReference type="GO" id="GO:0000820">
    <property type="term" value="P:regulation of glutamine family amino acid metabolic process"/>
    <property type="evidence" value="ECO:0007669"/>
    <property type="project" value="TreeGrafter"/>
</dbReference>
<dbReference type="InterPro" id="IPR043519">
    <property type="entry name" value="NT_sf"/>
</dbReference>
<protein>
    <submittedName>
        <fullName evidence="10">Glutamine-synthetase adenylyltransferase</fullName>
    </submittedName>
</protein>
<keyword evidence="3" id="KW-0547">Nucleotide-binding</keyword>
<dbReference type="GO" id="GO:0008882">
    <property type="term" value="F:[glutamate-ammonia-ligase] adenylyltransferase activity"/>
    <property type="evidence" value="ECO:0007669"/>
    <property type="project" value="InterPro"/>
</dbReference>
<dbReference type="Pfam" id="PF03710">
    <property type="entry name" value="GlnE"/>
    <property type="match status" value="2"/>
</dbReference>
<dbReference type="Proteomes" id="UP000318590">
    <property type="component" value="Unassembled WGS sequence"/>
</dbReference>
<dbReference type="PANTHER" id="PTHR30621:SF0">
    <property type="entry name" value="BIFUNCTIONAL GLUTAMINE SYNTHETASE ADENYLYLTRANSFERASE_ADENYLYL-REMOVING ENZYME"/>
    <property type="match status" value="1"/>
</dbReference>
<dbReference type="CDD" id="cd05401">
    <property type="entry name" value="NT_GlnE_GlnD_like"/>
    <property type="match status" value="2"/>
</dbReference>
<evidence type="ECO:0000259" key="8">
    <source>
        <dbReference type="Pfam" id="PF03710"/>
    </source>
</evidence>
<keyword evidence="1 10" id="KW-0808">Transferase</keyword>
<gene>
    <name evidence="10" type="ORF">FEV53_11720</name>
</gene>
<dbReference type="GO" id="GO:0005829">
    <property type="term" value="C:cytosol"/>
    <property type="evidence" value="ECO:0007669"/>
    <property type="project" value="TreeGrafter"/>
</dbReference>
<evidence type="ECO:0000256" key="1">
    <source>
        <dbReference type="ARBA" id="ARBA00022679"/>
    </source>
</evidence>
<organism evidence="10 11">
    <name type="scientific">Palleronia caenipelagi</name>
    <dbReference type="NCBI Taxonomy" id="2489174"/>
    <lineage>
        <taxon>Bacteria</taxon>
        <taxon>Pseudomonadati</taxon>
        <taxon>Pseudomonadota</taxon>
        <taxon>Alphaproteobacteria</taxon>
        <taxon>Rhodobacterales</taxon>
        <taxon>Roseobacteraceae</taxon>
        <taxon>Palleronia</taxon>
    </lineage>
</organism>